<dbReference type="InterPro" id="IPR029063">
    <property type="entry name" value="SAM-dependent_MTases_sf"/>
</dbReference>
<evidence type="ECO:0000313" key="2">
    <source>
        <dbReference type="Proteomes" id="UP000700596"/>
    </source>
</evidence>
<dbReference type="Gene3D" id="3.40.50.150">
    <property type="entry name" value="Vaccinia Virus protein VP39"/>
    <property type="match status" value="1"/>
</dbReference>
<evidence type="ECO:0000313" key="1">
    <source>
        <dbReference type="EMBL" id="KAH7120816.1"/>
    </source>
</evidence>
<dbReference type="Proteomes" id="UP000700596">
    <property type="component" value="Unassembled WGS sequence"/>
</dbReference>
<proteinExistence type="predicted"/>
<evidence type="ECO:0008006" key="3">
    <source>
        <dbReference type="Google" id="ProtNLM"/>
    </source>
</evidence>
<dbReference type="EMBL" id="JAGMWT010000010">
    <property type="protein sequence ID" value="KAH7120816.1"/>
    <property type="molecule type" value="Genomic_DNA"/>
</dbReference>
<dbReference type="Pfam" id="PF13489">
    <property type="entry name" value="Methyltransf_23"/>
    <property type="match status" value="1"/>
</dbReference>
<gene>
    <name evidence="1" type="ORF">B0J11DRAFT_551407</name>
</gene>
<name>A0A9P9DKE4_9PLEO</name>
<comment type="caution">
    <text evidence="1">The sequence shown here is derived from an EMBL/GenBank/DDBJ whole genome shotgun (WGS) entry which is preliminary data.</text>
</comment>
<dbReference type="SUPFAM" id="SSF53335">
    <property type="entry name" value="S-adenosyl-L-methionine-dependent methyltransferases"/>
    <property type="match status" value="1"/>
</dbReference>
<organism evidence="1 2">
    <name type="scientific">Dendryphion nanum</name>
    <dbReference type="NCBI Taxonomy" id="256645"/>
    <lineage>
        <taxon>Eukaryota</taxon>
        <taxon>Fungi</taxon>
        <taxon>Dikarya</taxon>
        <taxon>Ascomycota</taxon>
        <taxon>Pezizomycotina</taxon>
        <taxon>Dothideomycetes</taxon>
        <taxon>Pleosporomycetidae</taxon>
        <taxon>Pleosporales</taxon>
        <taxon>Torulaceae</taxon>
        <taxon>Dendryphion</taxon>
    </lineage>
</organism>
<keyword evidence="2" id="KW-1185">Reference proteome</keyword>
<dbReference type="OrthoDB" id="506498at2759"/>
<reference evidence="1" key="1">
    <citation type="journal article" date="2021" name="Nat. Commun.">
        <title>Genetic determinants of endophytism in the Arabidopsis root mycobiome.</title>
        <authorList>
            <person name="Mesny F."/>
            <person name="Miyauchi S."/>
            <person name="Thiergart T."/>
            <person name="Pickel B."/>
            <person name="Atanasova L."/>
            <person name="Karlsson M."/>
            <person name="Huettel B."/>
            <person name="Barry K.W."/>
            <person name="Haridas S."/>
            <person name="Chen C."/>
            <person name="Bauer D."/>
            <person name="Andreopoulos W."/>
            <person name="Pangilinan J."/>
            <person name="LaButti K."/>
            <person name="Riley R."/>
            <person name="Lipzen A."/>
            <person name="Clum A."/>
            <person name="Drula E."/>
            <person name="Henrissat B."/>
            <person name="Kohler A."/>
            <person name="Grigoriev I.V."/>
            <person name="Martin F.M."/>
            <person name="Hacquard S."/>
        </authorList>
    </citation>
    <scope>NUCLEOTIDE SEQUENCE</scope>
    <source>
        <strain evidence="1">MPI-CAGE-CH-0243</strain>
    </source>
</reference>
<sequence length="294" mass="33421">MSNSREDLRLVNIHDRDFQKYSVDNKIYCIPVDEREEERLNSQHDLLFRLCGNRLFYPNIGNPSKILDCGYGRGEWAVAVAEEYEDCEVTGVDIYTDPLPDQPDNLTLFGYNLNDRLNHPEVFERNAYAMVHSRFVGAGIKATRWGSYIRDMKALVKPNGWAQMMEYYPNIQSDSGRLTDASAVRTWYQTYASAMERCNRNPRIGSRLQQLMTDGGLRDVGGRTLHLPIGGWDSDPTRANIGRASVEMIGELLDSLSIWPFTEKLGWTSAQVLALTSAARAELEDPTLKLYIPV</sequence>
<accession>A0A9P9DKE4</accession>
<protein>
    <recommendedName>
        <fullName evidence="3">S-adenosyl-L-methionine-dependent methyltransferase</fullName>
    </recommendedName>
</protein>
<dbReference type="AlphaFoldDB" id="A0A9P9DKE4"/>